<feature type="compositionally biased region" description="Low complexity" evidence="16">
    <location>
        <begin position="667"/>
        <end position="688"/>
    </location>
</feature>
<evidence type="ECO:0000256" key="10">
    <source>
        <dbReference type="ARBA" id="ARBA00022853"/>
    </source>
</evidence>
<dbReference type="Proteomes" id="UP001344447">
    <property type="component" value="Unassembled WGS sequence"/>
</dbReference>
<evidence type="ECO:0000256" key="4">
    <source>
        <dbReference type="ARBA" id="ARBA00005555"/>
    </source>
</evidence>
<evidence type="ECO:0000256" key="8">
    <source>
        <dbReference type="ARBA" id="ARBA00022786"/>
    </source>
</evidence>
<evidence type="ECO:0000313" key="19">
    <source>
        <dbReference type="Proteomes" id="UP001344447"/>
    </source>
</evidence>
<evidence type="ECO:0000256" key="9">
    <source>
        <dbReference type="ARBA" id="ARBA00022833"/>
    </source>
</evidence>
<dbReference type="GO" id="GO:0008270">
    <property type="term" value="F:zinc ion binding"/>
    <property type="evidence" value="ECO:0007669"/>
    <property type="project" value="UniProtKB-KW"/>
</dbReference>
<evidence type="ECO:0000256" key="11">
    <source>
        <dbReference type="ARBA" id="ARBA00023054"/>
    </source>
</evidence>
<feature type="coiled-coil region" evidence="15">
    <location>
        <begin position="235"/>
        <end position="269"/>
    </location>
</feature>
<evidence type="ECO:0000256" key="16">
    <source>
        <dbReference type="SAM" id="MobiDB-lite"/>
    </source>
</evidence>
<evidence type="ECO:0000313" key="18">
    <source>
        <dbReference type="EMBL" id="KAK5577158.1"/>
    </source>
</evidence>
<sequence length="1016" mass="118513">MSMDHQDLKRRDPPVDSESQRPSKKISLSSSEASVPTGGPPIDQNLILFQNRAMKVRVEEQKIEINDREQKIKQLNTKIHQYKENISCLCRVWDQLNSGLDLLINRVDFENAMDNLLPKDNITESFEFLSSYITEPVTLDEKYTLDQNLQKKVQRTQSTFSKISKALEKEHILSKFVFRLLKSKEGIKSNDIEKLLKEDNDKLSKQNQYIQNIYDKIQIQFKQLTDQTTHLVDQAAVYQQNYKDLRLELEKSQDELTIERKRVIKLQDETLRTPQVKIPSPSLGSNMPGGANNNNSNNNSNINNGNNMGGSSSLASSTNGVNKLSNDINGKELTHEEMVAEIQRQSDSRLLEARKLREEKAILLKELQQIQIDIRVIPEERIQNSMPYQVLRQRYQLVSDELDIHRNQCTKLQNDLTQATIGRRLEREALEAFEAHRRLNIERRVIQLEAESIDLKGEKEKLVCLIEQRNPNVPSLQYIQESRLLLDKKDEEIKQLRKEIEQLKLDIEKYKTPKEEIERYKVLIQRDVEAKNIEINKLLEKINTITKLNNELKSNEQQLKQKESELTLSLNILKSNKNNININNLDNNNGKDNIEDNSKIKQEQPKDKIDNNDNNDNNNNNNNNNSNDIKKEVEEIKKEQEQKDKEMIDIEKLTEHTTDNKNEQQLTDTTKNETTPTENDNNIENNNNENKDKIIFNLELSESKLKLELSTVKQQLEEITKIKEGHDKEIEVINEKFKAQIKELDITISQNKAQQESQRQELEALVMEIDSMGKAYEQMLEQNTRLAKQLSDKEDTHAHLMAENIKSQQTIRNSKEVQLAIEEKLNRNEEKLKSQGELMQKIEEKSNILQKQLSKVTEDLHICSFDLEKHKRFVRENNAHSLELKTQLDHLSNLNAELKKKADDSIFALEREIDKAKRLDEEKQLLKKKLEKSTSNNNNNSNNNSNNSSSSEEELKLINQRLRCTICNDRQKNYVIAKCFHVFCKECIYSNIDTRKRRCPSCNRAFAETDVHQIYY</sequence>
<gene>
    <name evidence="18" type="ORF">RB653_002096</name>
</gene>
<organism evidence="18 19">
    <name type="scientific">Dictyostelium firmibasis</name>
    <dbReference type="NCBI Taxonomy" id="79012"/>
    <lineage>
        <taxon>Eukaryota</taxon>
        <taxon>Amoebozoa</taxon>
        <taxon>Evosea</taxon>
        <taxon>Eumycetozoa</taxon>
        <taxon>Dictyostelia</taxon>
        <taxon>Dictyosteliales</taxon>
        <taxon>Dictyosteliaceae</taxon>
        <taxon>Dictyostelium</taxon>
    </lineage>
</organism>
<evidence type="ECO:0000256" key="12">
    <source>
        <dbReference type="ARBA" id="ARBA00023242"/>
    </source>
</evidence>
<dbReference type="CDD" id="cd16499">
    <property type="entry name" value="RING-HC_Bre1-like"/>
    <property type="match status" value="1"/>
</dbReference>
<keyword evidence="7 13" id="KW-0863">Zinc-finger</keyword>
<dbReference type="PANTHER" id="PTHR23163">
    <property type="entry name" value="RING FINGER PROTEIN-RELATED"/>
    <property type="match status" value="1"/>
</dbReference>
<dbReference type="GO" id="GO:0016567">
    <property type="term" value="P:protein ubiquitination"/>
    <property type="evidence" value="ECO:0007669"/>
    <property type="project" value="UniProtKB-UniRule"/>
</dbReference>
<dbReference type="InterPro" id="IPR013083">
    <property type="entry name" value="Znf_RING/FYVE/PHD"/>
</dbReference>
<dbReference type="SMART" id="SM00184">
    <property type="entry name" value="RING"/>
    <property type="match status" value="1"/>
</dbReference>
<dbReference type="InterPro" id="IPR001841">
    <property type="entry name" value="Znf_RING"/>
</dbReference>
<feature type="compositionally biased region" description="Low complexity" evidence="16">
    <location>
        <begin position="25"/>
        <end position="34"/>
    </location>
</feature>
<evidence type="ECO:0000256" key="5">
    <source>
        <dbReference type="ARBA" id="ARBA00022679"/>
    </source>
</evidence>
<dbReference type="PROSITE" id="PS50089">
    <property type="entry name" value="ZF_RING_2"/>
    <property type="match status" value="1"/>
</dbReference>
<evidence type="ECO:0000259" key="17">
    <source>
        <dbReference type="PROSITE" id="PS50089"/>
    </source>
</evidence>
<comment type="catalytic activity">
    <reaction evidence="1 14">
        <text>S-ubiquitinyl-[E2 ubiquitin-conjugating enzyme]-L-cysteine + [acceptor protein]-L-lysine = [E2 ubiquitin-conjugating enzyme]-L-cysteine + N(6)-ubiquitinyl-[acceptor protein]-L-lysine.</text>
        <dbReference type="EC" id="2.3.2.27"/>
    </reaction>
</comment>
<feature type="compositionally biased region" description="Basic and acidic residues" evidence="16">
    <location>
        <begin position="592"/>
        <end position="611"/>
    </location>
</feature>
<feature type="compositionally biased region" description="Low complexity" evidence="16">
    <location>
        <begin position="284"/>
        <end position="322"/>
    </location>
</feature>
<proteinExistence type="inferred from homology"/>
<accession>A0AAN7U7X9</accession>
<feature type="compositionally biased region" description="Low complexity" evidence="16">
    <location>
        <begin position="579"/>
        <end position="591"/>
    </location>
</feature>
<protein>
    <recommendedName>
        <fullName evidence="14">E3 ubiquitin protein ligase</fullName>
        <ecNumber evidence="14">2.3.2.27</ecNumber>
    </recommendedName>
</protein>
<keyword evidence="19" id="KW-1185">Reference proteome</keyword>
<keyword evidence="12 14" id="KW-0539">Nucleus</keyword>
<feature type="compositionally biased region" description="Low complexity" evidence="16">
    <location>
        <begin position="933"/>
        <end position="950"/>
    </location>
</feature>
<dbReference type="GO" id="GO:0006325">
    <property type="term" value="P:chromatin organization"/>
    <property type="evidence" value="ECO:0007669"/>
    <property type="project" value="UniProtKB-KW"/>
</dbReference>
<dbReference type="EMBL" id="JAVFKY010000004">
    <property type="protein sequence ID" value="KAK5577158.1"/>
    <property type="molecule type" value="Genomic_DNA"/>
</dbReference>
<comment type="caution">
    <text evidence="18">The sequence shown here is derived from an EMBL/GenBank/DDBJ whole genome shotgun (WGS) entry which is preliminary data.</text>
</comment>
<evidence type="ECO:0000256" key="1">
    <source>
        <dbReference type="ARBA" id="ARBA00000900"/>
    </source>
</evidence>
<dbReference type="GO" id="GO:0033503">
    <property type="term" value="C:HULC complex"/>
    <property type="evidence" value="ECO:0007669"/>
    <property type="project" value="TreeGrafter"/>
</dbReference>
<dbReference type="SUPFAM" id="SSF57850">
    <property type="entry name" value="RING/U-box"/>
    <property type="match status" value="1"/>
</dbReference>
<keyword evidence="8 14" id="KW-0833">Ubl conjugation pathway</keyword>
<feature type="domain" description="RING-type" evidence="17">
    <location>
        <begin position="964"/>
        <end position="1003"/>
    </location>
</feature>
<dbReference type="PANTHER" id="PTHR23163:SF0">
    <property type="entry name" value="E3 UBIQUITIN-PROTEIN LIGASE BRE1"/>
    <property type="match status" value="1"/>
</dbReference>
<dbReference type="Gene3D" id="3.30.40.10">
    <property type="entry name" value="Zinc/RING finger domain, C3HC4 (zinc finger)"/>
    <property type="match status" value="1"/>
</dbReference>
<keyword evidence="9 14" id="KW-0862">Zinc</keyword>
<evidence type="ECO:0000256" key="15">
    <source>
        <dbReference type="SAM" id="Coils"/>
    </source>
</evidence>
<feature type="coiled-coil region" evidence="15">
    <location>
        <begin position="479"/>
        <end position="565"/>
    </location>
</feature>
<feature type="region of interest" description="Disordered" evidence="16">
    <location>
        <begin position="1"/>
        <end position="42"/>
    </location>
</feature>
<evidence type="ECO:0000256" key="14">
    <source>
        <dbReference type="RuleBase" id="RU365038"/>
    </source>
</evidence>
<comment type="subcellular location">
    <subcellularLocation>
        <location evidence="2 14">Nucleus</location>
    </subcellularLocation>
</comment>
<name>A0AAN7U7X9_9MYCE</name>
<feature type="region of interest" description="Disordered" evidence="16">
    <location>
        <begin position="275"/>
        <end position="327"/>
    </location>
</feature>
<feature type="region of interest" description="Disordered" evidence="16">
    <location>
        <begin position="579"/>
        <end position="688"/>
    </location>
</feature>
<feature type="compositionally biased region" description="Basic and acidic residues" evidence="16">
    <location>
        <begin position="628"/>
        <end position="662"/>
    </location>
</feature>
<feature type="region of interest" description="Disordered" evidence="16">
    <location>
        <begin position="931"/>
        <end position="952"/>
    </location>
</feature>
<dbReference type="AlphaFoldDB" id="A0AAN7U7X9"/>
<evidence type="ECO:0000256" key="7">
    <source>
        <dbReference type="ARBA" id="ARBA00022771"/>
    </source>
</evidence>
<dbReference type="GO" id="GO:0005634">
    <property type="term" value="C:nucleus"/>
    <property type="evidence" value="ECO:0007669"/>
    <property type="project" value="UniProtKB-SubCell"/>
</dbReference>
<evidence type="ECO:0000256" key="13">
    <source>
        <dbReference type="PROSITE-ProRule" id="PRU00175"/>
    </source>
</evidence>
<dbReference type="Pfam" id="PF13923">
    <property type="entry name" value="zf-C3HC4_2"/>
    <property type="match status" value="1"/>
</dbReference>
<keyword evidence="6 14" id="KW-0479">Metal-binding</keyword>
<evidence type="ECO:0000256" key="2">
    <source>
        <dbReference type="ARBA" id="ARBA00004123"/>
    </source>
</evidence>
<dbReference type="EC" id="2.3.2.27" evidence="14"/>
<evidence type="ECO:0000256" key="3">
    <source>
        <dbReference type="ARBA" id="ARBA00004906"/>
    </source>
</evidence>
<keyword evidence="10 14" id="KW-0156">Chromatin regulator</keyword>
<evidence type="ECO:0000256" key="6">
    <source>
        <dbReference type="ARBA" id="ARBA00022723"/>
    </source>
</evidence>
<keyword evidence="11 14" id="KW-0175">Coiled coil</keyword>
<keyword evidence="5 14" id="KW-0808">Transferase</keyword>
<dbReference type="GO" id="GO:0061630">
    <property type="term" value="F:ubiquitin protein ligase activity"/>
    <property type="evidence" value="ECO:0007669"/>
    <property type="project" value="UniProtKB-EC"/>
</dbReference>
<dbReference type="PROSITE" id="PS00518">
    <property type="entry name" value="ZF_RING_1"/>
    <property type="match status" value="1"/>
</dbReference>
<feature type="compositionally biased region" description="Low complexity" evidence="16">
    <location>
        <begin position="612"/>
        <end position="627"/>
    </location>
</feature>
<comment type="pathway">
    <text evidence="3 14">Protein modification; protein ubiquitination.</text>
</comment>
<feature type="compositionally biased region" description="Basic and acidic residues" evidence="16">
    <location>
        <begin position="1"/>
        <end position="21"/>
    </location>
</feature>
<reference evidence="18 19" key="1">
    <citation type="submission" date="2023-11" db="EMBL/GenBank/DDBJ databases">
        <title>Dfirmibasis_genome.</title>
        <authorList>
            <person name="Edelbroek B."/>
            <person name="Kjellin J."/>
            <person name="Jerlstrom-Hultqvist J."/>
            <person name="Soderbom F."/>
        </authorList>
    </citation>
    <scope>NUCLEOTIDE SEQUENCE [LARGE SCALE GENOMIC DNA]</scope>
    <source>
        <strain evidence="18 19">TNS-C-14</strain>
    </source>
</reference>
<dbReference type="InterPro" id="IPR013956">
    <property type="entry name" value="E3_ubiquit_lig_Bre1"/>
</dbReference>
<dbReference type="InterPro" id="IPR017907">
    <property type="entry name" value="Znf_RING_CS"/>
</dbReference>
<feature type="coiled-coil region" evidence="15">
    <location>
        <begin position="58"/>
        <end position="85"/>
    </location>
</feature>
<comment type="similarity">
    <text evidence="4 14">Belongs to the BRE1 family.</text>
</comment>